<sequence length="328" mass="34654">MSAKQLEQAAQATKTAFLFPGQGSQKVGMLAEFAEQFSGVQETFAEASEAIGYDLWHIAQSGEGLNQTENTQPVLLTASIALWRVWLELGGVAPKYLAGHSLGEYSALVAANSMTLADAVKLVNLRGKLMQTAVPEGEGAMAAILGLDDAKVIELCKIASQSGQGSVDAANYNAQGQVVIAGSVALVQEVMAQAKEQSGKAIALPVSVPSHCSLMKPAAEQFAQALEQTAIQMPSIPVLQNVNAAIATDVAQLRQALTAQLYQSVQWTKTMQYLQAQGIQYVAECGPGTVLVNLAKRLPNIEKAFPIDTQSRMEDALNAILVAEGKIA</sequence>
<evidence type="ECO:0000256" key="6">
    <source>
        <dbReference type="PIRNR" id="PIRNR000446"/>
    </source>
</evidence>
<dbReference type="FunFam" id="3.30.70.250:FF:000001">
    <property type="entry name" value="Malonyl CoA-acyl carrier protein transacylase"/>
    <property type="match status" value="1"/>
</dbReference>
<keyword evidence="10" id="KW-1185">Reference proteome</keyword>
<organism evidence="9 10">
    <name type="scientific">Acinetobacter silvestris</name>
    <dbReference type="NCBI Taxonomy" id="1977882"/>
    <lineage>
        <taxon>Bacteria</taxon>
        <taxon>Pseudomonadati</taxon>
        <taxon>Pseudomonadota</taxon>
        <taxon>Gammaproteobacteria</taxon>
        <taxon>Moraxellales</taxon>
        <taxon>Moraxellaceae</taxon>
        <taxon>Acinetobacter</taxon>
    </lineage>
</organism>
<dbReference type="GO" id="GO:0005829">
    <property type="term" value="C:cytosol"/>
    <property type="evidence" value="ECO:0007669"/>
    <property type="project" value="TreeGrafter"/>
</dbReference>
<dbReference type="SMART" id="SM00827">
    <property type="entry name" value="PKS_AT"/>
    <property type="match status" value="1"/>
</dbReference>
<evidence type="ECO:0000256" key="1">
    <source>
        <dbReference type="ARBA" id="ARBA00013258"/>
    </source>
</evidence>
<dbReference type="OrthoDB" id="9808564at2"/>
<comment type="catalytic activity">
    <reaction evidence="5 6">
        <text>holo-[ACP] + malonyl-CoA = malonyl-[ACP] + CoA</text>
        <dbReference type="Rhea" id="RHEA:41792"/>
        <dbReference type="Rhea" id="RHEA-COMP:9623"/>
        <dbReference type="Rhea" id="RHEA-COMP:9685"/>
        <dbReference type="ChEBI" id="CHEBI:57287"/>
        <dbReference type="ChEBI" id="CHEBI:57384"/>
        <dbReference type="ChEBI" id="CHEBI:64479"/>
        <dbReference type="ChEBI" id="CHEBI:78449"/>
        <dbReference type="EC" id="2.3.1.39"/>
    </reaction>
</comment>
<dbReference type="EC" id="2.3.1.39" evidence="1 6"/>
<evidence type="ECO:0000259" key="8">
    <source>
        <dbReference type="SMART" id="SM00827"/>
    </source>
</evidence>
<dbReference type="InterPro" id="IPR014043">
    <property type="entry name" value="Acyl_transferase_dom"/>
</dbReference>
<dbReference type="Pfam" id="PF00698">
    <property type="entry name" value="Acyl_transf_1"/>
    <property type="match status" value="1"/>
</dbReference>
<proteinExistence type="inferred from homology"/>
<feature type="active site" evidence="7">
    <location>
        <position position="211"/>
    </location>
</feature>
<evidence type="ECO:0000256" key="3">
    <source>
        <dbReference type="ARBA" id="ARBA00022679"/>
    </source>
</evidence>
<evidence type="ECO:0000256" key="2">
    <source>
        <dbReference type="ARBA" id="ARBA00018953"/>
    </source>
</evidence>
<name>A0A1Y3CFZ2_9GAMM</name>
<comment type="similarity">
    <text evidence="6">Belongs to the fabD family.</text>
</comment>
<evidence type="ECO:0000256" key="4">
    <source>
        <dbReference type="ARBA" id="ARBA00023315"/>
    </source>
</evidence>
<dbReference type="EMBL" id="NEGB01000006">
    <property type="protein sequence ID" value="OTG64831.1"/>
    <property type="molecule type" value="Genomic_DNA"/>
</dbReference>
<dbReference type="InterPro" id="IPR050858">
    <property type="entry name" value="Mal-CoA-ACP_Trans/PKS_FabD"/>
</dbReference>
<dbReference type="PANTHER" id="PTHR42681:SF1">
    <property type="entry name" value="MALONYL-COA-ACYL CARRIER PROTEIN TRANSACYLASE, MITOCHONDRIAL"/>
    <property type="match status" value="1"/>
</dbReference>
<keyword evidence="4 6" id="KW-0012">Acyltransferase</keyword>
<dbReference type="PIRSF" id="PIRSF000446">
    <property type="entry name" value="Mct"/>
    <property type="match status" value="1"/>
</dbReference>
<dbReference type="InterPro" id="IPR016035">
    <property type="entry name" value="Acyl_Trfase/lysoPLipase"/>
</dbReference>
<dbReference type="GO" id="GO:0004314">
    <property type="term" value="F:[acyl-carrier-protein] S-malonyltransferase activity"/>
    <property type="evidence" value="ECO:0007669"/>
    <property type="project" value="UniProtKB-EC"/>
</dbReference>
<dbReference type="AlphaFoldDB" id="A0A1Y3CFZ2"/>
<keyword evidence="3 6" id="KW-0808">Transferase</keyword>
<dbReference type="InterPro" id="IPR001227">
    <property type="entry name" value="Ac_transferase_dom_sf"/>
</dbReference>
<accession>A0A1Y3CFZ2</accession>
<feature type="active site" evidence="7">
    <location>
        <position position="101"/>
    </location>
</feature>
<dbReference type="SUPFAM" id="SSF55048">
    <property type="entry name" value="Probable ACP-binding domain of malonyl-CoA ACP transacylase"/>
    <property type="match status" value="1"/>
</dbReference>
<evidence type="ECO:0000256" key="5">
    <source>
        <dbReference type="ARBA" id="ARBA00048462"/>
    </source>
</evidence>
<protein>
    <recommendedName>
        <fullName evidence="2 6">Malonyl CoA-acyl carrier protein transacylase</fullName>
        <ecNumber evidence="1 6">2.3.1.39</ecNumber>
    </recommendedName>
</protein>
<evidence type="ECO:0000313" key="10">
    <source>
        <dbReference type="Proteomes" id="UP000242765"/>
    </source>
</evidence>
<dbReference type="GO" id="GO:0006633">
    <property type="term" value="P:fatty acid biosynthetic process"/>
    <property type="evidence" value="ECO:0007669"/>
    <property type="project" value="TreeGrafter"/>
</dbReference>
<dbReference type="RefSeq" id="WP_086204137.1">
    <property type="nucleotide sequence ID" value="NZ_NEGB01000006.1"/>
</dbReference>
<evidence type="ECO:0000256" key="7">
    <source>
        <dbReference type="PIRSR" id="PIRSR000446-1"/>
    </source>
</evidence>
<dbReference type="SUPFAM" id="SSF52151">
    <property type="entry name" value="FabD/lysophospholipase-like"/>
    <property type="match status" value="1"/>
</dbReference>
<dbReference type="InterPro" id="IPR016036">
    <property type="entry name" value="Malonyl_transacylase_ACP-bd"/>
</dbReference>
<comment type="caution">
    <text evidence="9">The sequence shown here is derived from an EMBL/GenBank/DDBJ whole genome shotgun (WGS) entry which is preliminary data.</text>
</comment>
<dbReference type="InterPro" id="IPR004410">
    <property type="entry name" value="Malonyl_CoA-ACP_transAc_FabD"/>
</dbReference>
<dbReference type="Proteomes" id="UP000242765">
    <property type="component" value="Unassembled WGS sequence"/>
</dbReference>
<reference evidence="9 10" key="1">
    <citation type="submission" date="2017-04" db="EMBL/GenBank/DDBJ databases">
        <title>High diversity of culturable Acinetobacter species in natural soil and water ecosystems.</title>
        <authorList>
            <person name="Nemec A."/>
            <person name="Radolfova-Krizova L."/>
        </authorList>
    </citation>
    <scope>NUCLEOTIDE SEQUENCE [LARGE SCALE GENOMIC DNA]</scope>
    <source>
        <strain evidence="9 10">ANC 4999</strain>
    </source>
</reference>
<gene>
    <name evidence="9" type="ORF">B9T28_11535</name>
</gene>
<evidence type="ECO:0000313" key="9">
    <source>
        <dbReference type="EMBL" id="OTG64831.1"/>
    </source>
</evidence>
<dbReference type="Gene3D" id="3.40.366.10">
    <property type="entry name" value="Malonyl-Coenzyme A Acyl Carrier Protein, domain 2"/>
    <property type="match status" value="1"/>
</dbReference>
<dbReference type="NCBIfam" id="TIGR00128">
    <property type="entry name" value="fabD"/>
    <property type="match status" value="1"/>
</dbReference>
<dbReference type="Gene3D" id="3.30.70.250">
    <property type="entry name" value="Malonyl-CoA ACP transacylase, ACP-binding"/>
    <property type="match status" value="1"/>
</dbReference>
<feature type="domain" description="Malonyl-CoA:ACP transacylase (MAT)" evidence="8">
    <location>
        <begin position="18"/>
        <end position="313"/>
    </location>
</feature>
<dbReference type="STRING" id="1977882.B9T28_11535"/>
<dbReference type="InterPro" id="IPR024925">
    <property type="entry name" value="Malonyl_CoA-ACP_transAc"/>
</dbReference>
<dbReference type="PANTHER" id="PTHR42681">
    <property type="entry name" value="MALONYL-COA-ACYL CARRIER PROTEIN TRANSACYLASE, MITOCHONDRIAL"/>
    <property type="match status" value="1"/>
</dbReference>